<dbReference type="PROSITE" id="PS00141">
    <property type="entry name" value="ASP_PROTEASE"/>
    <property type="match status" value="2"/>
</dbReference>
<evidence type="ECO:0000256" key="3">
    <source>
        <dbReference type="ARBA" id="ARBA00013205"/>
    </source>
</evidence>
<dbReference type="FunFam" id="2.40.70.10:FF:000115">
    <property type="entry name" value="Lysosomal aspartic protease"/>
    <property type="match status" value="1"/>
</dbReference>
<keyword evidence="7 10" id="KW-0378">Hydrolase</keyword>
<evidence type="ECO:0000256" key="2">
    <source>
        <dbReference type="ARBA" id="ARBA00007447"/>
    </source>
</evidence>
<dbReference type="GO" id="GO:0004190">
    <property type="term" value="F:aspartic-type endopeptidase activity"/>
    <property type="evidence" value="ECO:0007669"/>
    <property type="project" value="UniProtKB-KW"/>
</dbReference>
<proteinExistence type="inferred from homology"/>
<accession>A0AAN7DM96</accession>
<gene>
    <name evidence="13" type="ORF">ATC70_010175</name>
</gene>
<dbReference type="PRINTS" id="PR00792">
    <property type="entry name" value="PEPSIN"/>
</dbReference>
<evidence type="ECO:0000259" key="12">
    <source>
        <dbReference type="PROSITE" id="PS51767"/>
    </source>
</evidence>
<dbReference type="Proteomes" id="UP001304243">
    <property type="component" value="Unassembled WGS sequence"/>
</dbReference>
<evidence type="ECO:0000313" key="14">
    <source>
        <dbReference type="Proteomes" id="UP001304243"/>
    </source>
</evidence>
<dbReference type="Pfam" id="PF00026">
    <property type="entry name" value="Asp"/>
    <property type="match status" value="1"/>
</dbReference>
<dbReference type="Gene3D" id="2.40.70.10">
    <property type="entry name" value="Acid Proteases"/>
    <property type="match status" value="2"/>
</dbReference>
<dbReference type="InterPro" id="IPR021109">
    <property type="entry name" value="Peptidase_aspartic_dom_sf"/>
</dbReference>
<evidence type="ECO:0000256" key="1">
    <source>
        <dbReference type="ARBA" id="ARBA00001130"/>
    </source>
</evidence>
<feature type="signal peptide" evidence="11">
    <location>
        <begin position="1"/>
        <end position="24"/>
    </location>
</feature>
<dbReference type="AlphaFoldDB" id="A0AAN7DM96"/>
<sequence length="406" mass="44032">MVHQLGVVACSTALLWVMMAAVEAQLSHLNVGLDYIQGSRMNTPARVKRALAKYGIVDEKINSRLNSASNAAIELFSAYVDIEYIGEIGIGTPPQKFNVDFDTGSSDIWVPSSRCGSSCSTHRRFNDSKSFTYKGMGNATWHLSYGDGSSVRGYTALDTVHLGNVTKHQQFIGLVSQQTPEFASDKFLDGIFGLAFPPLAYTGIKASIVQDLHMDGSIPSPIVSFHLGHNRDGGKGEILFGDINQNHFEGELKYVPVTVKKYWQVDMTGVEVGGTNVLASTMPAIVDTGTTLIIVPSAVSQAIHEAIPGAEYDPMYGWRMPCAFAEDSSTESINIKLGDQDFPLYLRDLVRAKTSPPSSSGKDGLCYSGVAEANTPLIILGDTFLRSYYSVYDFGNARIGLARTKP</sequence>
<evidence type="ECO:0000313" key="13">
    <source>
        <dbReference type="EMBL" id="KAK4519931.1"/>
    </source>
</evidence>
<protein>
    <recommendedName>
        <fullName evidence="3">rhizopuspepsin</fullName>
        <ecNumber evidence="3">3.4.23.21</ecNumber>
    </recommendedName>
</protein>
<evidence type="ECO:0000256" key="5">
    <source>
        <dbReference type="ARBA" id="ARBA00022729"/>
    </source>
</evidence>
<feature type="disulfide bond" evidence="9">
    <location>
        <begin position="115"/>
        <end position="119"/>
    </location>
</feature>
<keyword evidence="6 10" id="KW-0064">Aspartyl protease</keyword>
<comment type="similarity">
    <text evidence="2 10">Belongs to the peptidase A1 family.</text>
</comment>
<dbReference type="PROSITE" id="PS51767">
    <property type="entry name" value="PEPTIDASE_A1"/>
    <property type="match status" value="1"/>
</dbReference>
<dbReference type="InterPro" id="IPR001461">
    <property type="entry name" value="Aspartic_peptidase_A1"/>
</dbReference>
<keyword evidence="9" id="KW-1015">Disulfide bond</keyword>
<evidence type="ECO:0000256" key="8">
    <source>
        <dbReference type="PIRSR" id="PIRSR601461-1"/>
    </source>
</evidence>
<keyword evidence="4 10" id="KW-0645">Protease</keyword>
<dbReference type="RefSeq" id="XP_064686597.1">
    <property type="nucleotide sequence ID" value="XM_064829395.1"/>
</dbReference>
<dbReference type="EC" id="3.4.23.21" evidence="3"/>
<keyword evidence="14" id="KW-1185">Reference proteome</keyword>
<evidence type="ECO:0000256" key="7">
    <source>
        <dbReference type="ARBA" id="ARBA00022801"/>
    </source>
</evidence>
<evidence type="ECO:0000256" key="4">
    <source>
        <dbReference type="ARBA" id="ARBA00022670"/>
    </source>
</evidence>
<feature type="disulfide bond" evidence="9">
    <location>
        <begin position="322"/>
        <end position="366"/>
    </location>
</feature>
<reference evidence="13 14" key="1">
    <citation type="submission" date="2022-11" db="EMBL/GenBank/DDBJ databases">
        <title>Mucor velutinosus strain NIH1002 WGS.</title>
        <authorList>
            <person name="Subramanian P."/>
            <person name="Mullikin J.C."/>
            <person name="Segre J.A."/>
            <person name="Zelazny A.M."/>
        </authorList>
    </citation>
    <scope>NUCLEOTIDE SEQUENCE [LARGE SCALE GENOMIC DNA]</scope>
    <source>
        <strain evidence="13 14">NIH1002</strain>
    </source>
</reference>
<dbReference type="InterPro" id="IPR034164">
    <property type="entry name" value="Pepsin-like_dom"/>
</dbReference>
<evidence type="ECO:0000256" key="11">
    <source>
        <dbReference type="SAM" id="SignalP"/>
    </source>
</evidence>
<evidence type="ECO:0000256" key="6">
    <source>
        <dbReference type="ARBA" id="ARBA00022750"/>
    </source>
</evidence>
<dbReference type="CDD" id="cd05471">
    <property type="entry name" value="pepsin_like"/>
    <property type="match status" value="1"/>
</dbReference>
<dbReference type="GO" id="GO:0006508">
    <property type="term" value="P:proteolysis"/>
    <property type="evidence" value="ECO:0007669"/>
    <property type="project" value="UniProtKB-KW"/>
</dbReference>
<dbReference type="InterPro" id="IPR033121">
    <property type="entry name" value="PEPTIDASE_A1"/>
</dbReference>
<dbReference type="PANTHER" id="PTHR47966">
    <property type="entry name" value="BETA-SITE APP-CLEAVING ENZYME, ISOFORM A-RELATED"/>
    <property type="match status" value="1"/>
</dbReference>
<organism evidence="13 14">
    <name type="scientific">Mucor velutinosus</name>
    <dbReference type="NCBI Taxonomy" id="708070"/>
    <lineage>
        <taxon>Eukaryota</taxon>
        <taxon>Fungi</taxon>
        <taxon>Fungi incertae sedis</taxon>
        <taxon>Mucoromycota</taxon>
        <taxon>Mucoromycotina</taxon>
        <taxon>Mucoromycetes</taxon>
        <taxon>Mucorales</taxon>
        <taxon>Mucorineae</taxon>
        <taxon>Mucoraceae</taxon>
        <taxon>Mucor</taxon>
    </lineage>
</organism>
<keyword evidence="5 11" id="KW-0732">Signal</keyword>
<name>A0AAN7DM96_9FUNG</name>
<dbReference type="InterPro" id="IPR001969">
    <property type="entry name" value="Aspartic_peptidase_AS"/>
</dbReference>
<feature type="active site" evidence="8">
    <location>
        <position position="102"/>
    </location>
</feature>
<feature type="chain" id="PRO_5042839978" description="rhizopuspepsin" evidence="11">
    <location>
        <begin position="25"/>
        <end position="406"/>
    </location>
</feature>
<dbReference type="PANTHER" id="PTHR47966:SF51">
    <property type="entry name" value="BETA-SITE APP-CLEAVING ENZYME, ISOFORM A-RELATED"/>
    <property type="match status" value="1"/>
</dbReference>
<dbReference type="SUPFAM" id="SSF50630">
    <property type="entry name" value="Acid proteases"/>
    <property type="match status" value="1"/>
</dbReference>
<comment type="caution">
    <text evidence="13">The sequence shown here is derived from an EMBL/GenBank/DDBJ whole genome shotgun (WGS) entry which is preliminary data.</text>
</comment>
<dbReference type="GeneID" id="89953861"/>
<dbReference type="EMBL" id="JASEJX010000012">
    <property type="protein sequence ID" value="KAK4519931.1"/>
    <property type="molecule type" value="Genomic_DNA"/>
</dbReference>
<comment type="catalytic activity">
    <reaction evidence="1">
        <text>Hydrolysis of proteins with broad specificity similar to that of pepsin A, preferring hydrophobic residues at P1 and P1'. Clots milk and activates trypsinogen. Does not cleave 4-Gln-|-His-5, but does cleave 10-His-|-Leu-11 and 12-Val-|-Glu-13 in B chain of insulin.</text>
        <dbReference type="EC" id="3.4.23.21"/>
    </reaction>
</comment>
<evidence type="ECO:0000256" key="9">
    <source>
        <dbReference type="PIRSR" id="PIRSR601461-2"/>
    </source>
</evidence>
<feature type="active site" evidence="8">
    <location>
        <position position="287"/>
    </location>
</feature>
<feature type="domain" description="Peptidase A1" evidence="12">
    <location>
        <begin position="84"/>
        <end position="402"/>
    </location>
</feature>
<evidence type="ECO:0000256" key="10">
    <source>
        <dbReference type="RuleBase" id="RU000454"/>
    </source>
</evidence>